<dbReference type="Pfam" id="PF26215">
    <property type="entry name" value="HTH_animal"/>
    <property type="match status" value="1"/>
</dbReference>
<dbReference type="EMBL" id="KQ978347">
    <property type="protein sequence ID" value="KYM94743.1"/>
    <property type="molecule type" value="Genomic_DNA"/>
</dbReference>
<sequence length="273" mass="31683">KRGVIYSLVAFLLSDVVFHEKNLILIINILLDNDYPFSFIFDTINQRIKLLQRNRQISHVEKANQLENKKAVSWLTVPFIPFHTKKFKRFNNDEIKVSFHSPNKMGKCIKVQKDSLSHTSKSNVVYRIQCNDCDASYVGQTGRQLKTRINEHRSHIRHNTSNRSVITDHRLQYDHDFQWEDVKILDEEPNYRKRIISEMLNIKKQKNSLNLQTDTGVLSHGTENGIGTRNRKSEMVGATNQHRSVPILSSLAPHGAYFSETEIFRTLSVNGDH</sequence>
<keyword evidence="3" id="KW-1185">Reference proteome</keyword>
<protein>
    <recommendedName>
        <fullName evidence="1">GIY-YIG domain-containing protein</fullName>
    </recommendedName>
</protein>
<dbReference type="Gene3D" id="3.40.1440.10">
    <property type="entry name" value="GIY-YIG endonuclease"/>
    <property type="match status" value="1"/>
</dbReference>
<dbReference type="InterPro" id="IPR058912">
    <property type="entry name" value="HTH_animal"/>
</dbReference>
<reference evidence="2 3" key="1">
    <citation type="submission" date="2016-03" db="EMBL/GenBank/DDBJ databases">
        <title>Cyphomyrmex costatus WGS genome.</title>
        <authorList>
            <person name="Nygaard S."/>
            <person name="Hu H."/>
            <person name="Boomsma J."/>
            <person name="Zhang G."/>
        </authorList>
    </citation>
    <scope>NUCLEOTIDE SEQUENCE [LARGE SCALE GENOMIC DNA]</scope>
    <source>
        <strain evidence="2">MS0001</strain>
        <tissue evidence="2">Whole body</tissue>
    </source>
</reference>
<dbReference type="CDD" id="cd10442">
    <property type="entry name" value="GIY-YIG_PLEs"/>
    <property type="match status" value="1"/>
</dbReference>
<proteinExistence type="predicted"/>
<dbReference type="InterPro" id="IPR000305">
    <property type="entry name" value="GIY-YIG_endonuc"/>
</dbReference>
<organism evidence="2 3">
    <name type="scientific">Cyphomyrmex costatus</name>
    <dbReference type="NCBI Taxonomy" id="456900"/>
    <lineage>
        <taxon>Eukaryota</taxon>
        <taxon>Metazoa</taxon>
        <taxon>Ecdysozoa</taxon>
        <taxon>Arthropoda</taxon>
        <taxon>Hexapoda</taxon>
        <taxon>Insecta</taxon>
        <taxon>Pterygota</taxon>
        <taxon>Neoptera</taxon>
        <taxon>Endopterygota</taxon>
        <taxon>Hymenoptera</taxon>
        <taxon>Apocrita</taxon>
        <taxon>Aculeata</taxon>
        <taxon>Formicoidea</taxon>
        <taxon>Formicidae</taxon>
        <taxon>Myrmicinae</taxon>
        <taxon>Cyphomyrmex</taxon>
    </lineage>
</organism>
<feature type="non-terminal residue" evidence="2">
    <location>
        <position position="1"/>
    </location>
</feature>
<dbReference type="STRING" id="456900.A0A151I8J9"/>
<feature type="domain" description="GIY-YIG" evidence="1">
    <location>
        <begin position="121"/>
        <end position="211"/>
    </location>
</feature>
<dbReference type="PROSITE" id="PS50164">
    <property type="entry name" value="GIY_YIG"/>
    <property type="match status" value="1"/>
</dbReference>
<dbReference type="SUPFAM" id="SSF82771">
    <property type="entry name" value="GIY-YIG endonuclease"/>
    <property type="match status" value="1"/>
</dbReference>
<dbReference type="AlphaFoldDB" id="A0A151I8J9"/>
<evidence type="ECO:0000259" key="1">
    <source>
        <dbReference type="PROSITE" id="PS50164"/>
    </source>
</evidence>
<dbReference type="Pfam" id="PF01541">
    <property type="entry name" value="GIY-YIG"/>
    <property type="match status" value="1"/>
</dbReference>
<accession>A0A151I8J9</accession>
<evidence type="ECO:0000313" key="2">
    <source>
        <dbReference type="EMBL" id="KYM94743.1"/>
    </source>
</evidence>
<gene>
    <name evidence="2" type="ORF">ALC62_14621</name>
</gene>
<name>A0A151I8J9_9HYME</name>
<dbReference type="Proteomes" id="UP000078542">
    <property type="component" value="Unassembled WGS sequence"/>
</dbReference>
<evidence type="ECO:0000313" key="3">
    <source>
        <dbReference type="Proteomes" id="UP000078542"/>
    </source>
</evidence>
<dbReference type="InterPro" id="IPR035901">
    <property type="entry name" value="GIY-YIG_endonuc_sf"/>
</dbReference>